<accession>A0A7S3G5W7</accession>
<feature type="region of interest" description="Disordered" evidence="1">
    <location>
        <begin position="608"/>
        <end position="766"/>
    </location>
</feature>
<feature type="compositionally biased region" description="Basic and acidic residues" evidence="1">
    <location>
        <begin position="740"/>
        <end position="749"/>
    </location>
</feature>
<feature type="compositionally biased region" description="Basic and acidic residues" evidence="1">
    <location>
        <begin position="8"/>
        <end position="21"/>
    </location>
</feature>
<proteinExistence type="predicted"/>
<sequence length="766" mass="84015">MGRPKKQQTKEKSKSTPKEAAVENEEETVNTPLFAKCEVHVEGEKLDRKASSFLSTRAKIGYGSVVSSLKSLYVDRITSICYQNLEPLRSFVADKGVSKDPTFDFGKNIDTLTNMKLSFLDRLGNPFKLEHMINGSGQVVVLFTETDTMPEIFDTEHFIRGDLKDISVAGLERREQNAKRKLSVTPARRYTATRSSENGVKEEGSQVEGKGEGEPMEIVDSVEPSAGTPRKRGEDAEWGEMAAETSPPIRARGRRPKASIDDALVPYSKYHVFQALNDMEKKRERMCALCLNKIGGDKMDVGAASRIIAFVRNPHTQVLVPLEKLSNDAANRMCGVDEQAIKSKGCRELASLFSSSLPVETNHVAYLIDLRFLSSKKVVSKGDDAVYLTFGVDCSSVLCDICKAAQARSEFDEARVPSSVVKRAINRKKAGKSAKTAESAAEADKPSSTVPRGHNLSLSWKYEVKAFVNGGKHVDGVTEFSDSDDVVLLPMLDMQALNVVAQQGGAKMSKDIIRKFNDAFSSLEGDVLEEEDLVEGADMNTLLRRLSKRIREVDTLVKNNTRHISHLSPLALHRFDVLNARRMKRVKENKKKLISLAPRLQPLAFPSTDTKRELVSKSKRHILGSGEAMVGKKRSPPEAVPPSDSSSTPVKKRRGKDPVAEARSESAAKEGGGNEKRKANEQEKEEQVEKGKKAEEGKEKESDKKGVEKGKEGKKPVSAEPSAKPAEEKKEGSAANGVKGEAKAGENTESKAAVTATEEGKKEGEK</sequence>
<feature type="compositionally biased region" description="Basic and acidic residues" evidence="1">
    <location>
        <begin position="656"/>
        <end position="717"/>
    </location>
</feature>
<gene>
    <name evidence="2" type="ORF">PBIL07802_LOCUS13959</name>
</gene>
<feature type="region of interest" description="Disordered" evidence="1">
    <location>
        <begin position="176"/>
        <end position="245"/>
    </location>
</feature>
<reference evidence="2" key="1">
    <citation type="submission" date="2021-01" db="EMBL/GenBank/DDBJ databases">
        <authorList>
            <person name="Corre E."/>
            <person name="Pelletier E."/>
            <person name="Niang G."/>
            <person name="Scheremetjew M."/>
            <person name="Finn R."/>
            <person name="Kale V."/>
            <person name="Holt S."/>
            <person name="Cochrane G."/>
            <person name="Meng A."/>
            <person name="Brown T."/>
            <person name="Cohen L."/>
        </authorList>
    </citation>
    <scope>NUCLEOTIDE SEQUENCE</scope>
    <source>
        <strain evidence="2">NIES-2562</strain>
    </source>
</reference>
<feature type="region of interest" description="Disordered" evidence="1">
    <location>
        <begin position="431"/>
        <end position="452"/>
    </location>
</feature>
<dbReference type="AlphaFoldDB" id="A0A7S3G5W7"/>
<evidence type="ECO:0000313" key="2">
    <source>
        <dbReference type="EMBL" id="CAE0251734.1"/>
    </source>
</evidence>
<name>A0A7S3G5W7_9EUKA</name>
<dbReference type="EMBL" id="HBIB01021485">
    <property type="protein sequence ID" value="CAE0251734.1"/>
    <property type="molecule type" value="Transcribed_RNA"/>
</dbReference>
<feature type="compositionally biased region" description="Basic and acidic residues" evidence="1">
    <location>
        <begin position="199"/>
        <end position="213"/>
    </location>
</feature>
<protein>
    <submittedName>
        <fullName evidence="2">Uncharacterized protein</fullName>
    </submittedName>
</protein>
<evidence type="ECO:0000256" key="1">
    <source>
        <dbReference type="SAM" id="MobiDB-lite"/>
    </source>
</evidence>
<feature type="region of interest" description="Disordered" evidence="1">
    <location>
        <begin position="1"/>
        <end position="27"/>
    </location>
</feature>
<organism evidence="2">
    <name type="scientific">Palpitomonas bilix</name>
    <dbReference type="NCBI Taxonomy" id="652834"/>
    <lineage>
        <taxon>Eukaryota</taxon>
        <taxon>Eukaryota incertae sedis</taxon>
    </lineage>
</organism>